<dbReference type="HOGENOM" id="CLU_1990894_0_0_5"/>
<dbReference type="Proteomes" id="UP000001976">
    <property type="component" value="Plasmid pSymA"/>
</dbReference>
<dbReference type="EnsemblBacteria" id="AAK65836">
    <property type="protein sequence ID" value="AAK65836"/>
    <property type="gene ID" value="SMa2169"/>
</dbReference>
<geneLocation type="plasmid" evidence="1 2">
    <name>pSymA</name>
</geneLocation>
<reference evidence="2" key="2">
    <citation type="journal article" date="2001" name="Science">
        <title>The composite genome of the legume symbiont Sinorhizobium meliloti.</title>
        <authorList>
            <person name="Galibert F."/>
            <person name="Finan T.M."/>
            <person name="Long S.R."/>
            <person name="Puehler A."/>
            <person name="Abola P."/>
            <person name="Ampe F."/>
            <person name="Barloy-Hubler F."/>
            <person name="Barnett M.J."/>
            <person name="Becker A."/>
            <person name="Boistard P."/>
            <person name="Bothe G."/>
            <person name="Boutry M."/>
            <person name="Bowser L."/>
            <person name="Buhrmester J."/>
            <person name="Cadieu E."/>
            <person name="Capela D."/>
            <person name="Chain P."/>
            <person name="Cowie A."/>
            <person name="Davis R.W."/>
            <person name="Dreano S."/>
            <person name="Federspiel N.A."/>
            <person name="Fisher R.F."/>
            <person name="Gloux S."/>
            <person name="Godrie T."/>
            <person name="Goffeau A."/>
            <person name="Golding B."/>
            <person name="Gouzy J."/>
            <person name="Gurjal M."/>
            <person name="Hernandez-Lucas I."/>
            <person name="Hong A."/>
            <person name="Huizar L."/>
            <person name="Hyman R.W."/>
            <person name="Jones T."/>
            <person name="Kahn D."/>
            <person name="Kahn M.L."/>
            <person name="Kalman S."/>
            <person name="Keating D.H."/>
            <person name="Kiss E."/>
            <person name="Komp C."/>
            <person name="Lelaure V."/>
            <person name="Masuy D."/>
            <person name="Palm C."/>
            <person name="Peck M.C."/>
            <person name="Pohl T.M."/>
            <person name="Portetelle D."/>
            <person name="Purnelle B."/>
            <person name="Ramsperger U."/>
            <person name="Surzycki R."/>
            <person name="Thebault P."/>
            <person name="Vandenbol M."/>
            <person name="Vorhoelter F.J."/>
            <person name="Weidner S."/>
            <person name="Wells D.H."/>
            <person name="Wong K."/>
            <person name="Yeh K.-C."/>
            <person name="Batut J."/>
        </authorList>
    </citation>
    <scope>NUCLEOTIDE SEQUENCE [LARGE SCALE GENOMIC DNA]</scope>
    <source>
        <strain evidence="2">1021</strain>
        <plasmid evidence="2">Plasmid pSymA</plasmid>
    </source>
</reference>
<evidence type="ECO:0000313" key="2">
    <source>
        <dbReference type="Proteomes" id="UP000001976"/>
    </source>
</evidence>
<reference evidence="1 2" key="1">
    <citation type="journal article" date="2001" name="Proc. Natl. Acad. Sci. U.S.A.">
        <title>Nucleotide sequence and predicted functions of the entire Sinorhizobium meliloti pSymA megaplasmid.</title>
        <authorList>
            <person name="Barnett M.J."/>
            <person name="Fisher R.F."/>
            <person name="Jones T."/>
            <person name="Komp C."/>
            <person name="Abola A.P."/>
            <person name="Barloy-Hubler F."/>
            <person name="Bowser L."/>
            <person name="Capela D."/>
            <person name="Galibert F."/>
            <person name="Gouzy J."/>
            <person name="Gurjal M."/>
            <person name="Hong A."/>
            <person name="Huizar L."/>
            <person name="Hyman R.W."/>
            <person name="Kahn D."/>
            <person name="Kahn M.L."/>
            <person name="Kalman S."/>
            <person name="Keating D.H."/>
            <person name="Palm C."/>
            <person name="Peck M.C."/>
            <person name="Surzycki R."/>
            <person name="Wells D.H."/>
            <person name="Yeh K.-C."/>
            <person name="Davis R.W."/>
            <person name="Federspiel N.A."/>
            <person name="Long S.R."/>
        </authorList>
    </citation>
    <scope>NUCLEOTIDE SEQUENCE [LARGE SCALE GENOMIC DNA]</scope>
    <source>
        <strain evidence="1 2">1021</strain>
        <plasmid evidence="2">Plasmid pSymA</plasmid>
    </source>
</reference>
<organism evidence="1 2">
    <name type="scientific">Rhizobium meliloti (strain 1021)</name>
    <name type="common">Ensifer meliloti</name>
    <name type="synonym">Sinorhizobium meliloti</name>
    <dbReference type="NCBI Taxonomy" id="266834"/>
    <lineage>
        <taxon>Bacteria</taxon>
        <taxon>Pseudomonadati</taxon>
        <taxon>Pseudomonadota</taxon>
        <taxon>Alphaproteobacteria</taxon>
        <taxon>Hyphomicrobiales</taxon>
        <taxon>Rhizobiaceae</taxon>
        <taxon>Sinorhizobium/Ensifer group</taxon>
        <taxon>Sinorhizobium</taxon>
    </lineage>
</organism>
<gene>
    <name evidence="1" type="ORF">SMa2169</name>
</gene>
<protein>
    <submittedName>
        <fullName evidence="1">Uncharacterized protein</fullName>
    </submittedName>
</protein>
<dbReference type="AlphaFoldDB" id="Q92XR3"/>
<keyword evidence="2" id="KW-1185">Reference proteome</keyword>
<dbReference type="EMBL" id="AE006469">
    <property type="protein sequence ID" value="AAK65836.1"/>
    <property type="molecule type" value="Genomic_DNA"/>
</dbReference>
<accession>Q92XR3</accession>
<name>Q92XR3_RHIME</name>
<keyword evidence="1" id="KW-0614">Plasmid</keyword>
<sequence>MLPIPEAPKLVGEVTQLLPLFDLRRSAGPIAHHLPVGGCDLVICQTRGSERPISAFTCATASGLAAGHTINGTIRPVLLACLSADWTVPTARVYATCSAFVRPGSHHVSTGTDRLLQVWWLFLNN</sequence>
<evidence type="ECO:0000313" key="1">
    <source>
        <dbReference type="EMBL" id="AAK65836.1"/>
    </source>
</evidence>
<proteinExistence type="predicted"/>
<dbReference type="KEGG" id="sme:SMa2169"/>
<dbReference type="PIR" id="B95409">
    <property type="entry name" value="B95409"/>
</dbReference>